<dbReference type="Proteomes" id="UP001175227">
    <property type="component" value="Unassembled WGS sequence"/>
</dbReference>
<feature type="transmembrane region" description="Helical" evidence="1">
    <location>
        <begin position="18"/>
        <end position="39"/>
    </location>
</feature>
<keyword evidence="1" id="KW-0472">Membrane</keyword>
<gene>
    <name evidence="2" type="ORF">IW261DRAFT_1017361</name>
</gene>
<keyword evidence="1" id="KW-0812">Transmembrane</keyword>
<accession>A0AA39NN84</accession>
<reference evidence="2" key="1">
    <citation type="submission" date="2023-06" db="EMBL/GenBank/DDBJ databases">
        <authorList>
            <consortium name="Lawrence Berkeley National Laboratory"/>
            <person name="Ahrendt S."/>
            <person name="Sahu N."/>
            <person name="Indic B."/>
            <person name="Wong-Bajracharya J."/>
            <person name="Merenyi Z."/>
            <person name="Ke H.-M."/>
            <person name="Monk M."/>
            <person name="Kocsube S."/>
            <person name="Drula E."/>
            <person name="Lipzen A."/>
            <person name="Balint B."/>
            <person name="Henrissat B."/>
            <person name="Andreopoulos B."/>
            <person name="Martin F.M."/>
            <person name="Harder C.B."/>
            <person name="Rigling D."/>
            <person name="Ford K.L."/>
            <person name="Foster G.D."/>
            <person name="Pangilinan J."/>
            <person name="Papanicolaou A."/>
            <person name="Barry K."/>
            <person name="LaButti K."/>
            <person name="Viragh M."/>
            <person name="Koriabine M."/>
            <person name="Yan M."/>
            <person name="Riley R."/>
            <person name="Champramary S."/>
            <person name="Plett K.L."/>
            <person name="Tsai I.J."/>
            <person name="Slot J."/>
            <person name="Sipos G."/>
            <person name="Plett J."/>
            <person name="Nagy L.G."/>
            <person name="Grigoriev I.V."/>
        </authorList>
    </citation>
    <scope>NUCLEOTIDE SEQUENCE</scope>
    <source>
        <strain evidence="2">ICMP 16352</strain>
    </source>
</reference>
<dbReference type="AlphaFoldDB" id="A0AA39NN84"/>
<keyword evidence="1" id="KW-1133">Transmembrane helix</keyword>
<evidence type="ECO:0000313" key="2">
    <source>
        <dbReference type="EMBL" id="KAK0468766.1"/>
    </source>
</evidence>
<evidence type="ECO:0000313" key="3">
    <source>
        <dbReference type="Proteomes" id="UP001175227"/>
    </source>
</evidence>
<dbReference type="EMBL" id="JAUEPR010000067">
    <property type="protein sequence ID" value="KAK0468766.1"/>
    <property type="molecule type" value="Genomic_DNA"/>
</dbReference>
<name>A0AA39NN84_9AGAR</name>
<protein>
    <submittedName>
        <fullName evidence="2">Uncharacterized protein</fullName>
    </submittedName>
</protein>
<proteinExistence type="predicted"/>
<comment type="caution">
    <text evidence="2">The sequence shown here is derived from an EMBL/GenBank/DDBJ whole genome shotgun (WGS) entry which is preliminary data.</text>
</comment>
<sequence>MVTCREVEVYCWQSFSEFWMFVPSGFIYVSHSAFIALPFSMKGILVCFPFLVASWVQDSDVIPIFRLARSVWIVFRCVFRVGWQEEAGWFTFYDEQRSLLPLVLTSSSKYQVGSLRAFSMHYISQFDSRSPSGT</sequence>
<organism evidence="2 3">
    <name type="scientific">Armillaria novae-zelandiae</name>
    <dbReference type="NCBI Taxonomy" id="153914"/>
    <lineage>
        <taxon>Eukaryota</taxon>
        <taxon>Fungi</taxon>
        <taxon>Dikarya</taxon>
        <taxon>Basidiomycota</taxon>
        <taxon>Agaricomycotina</taxon>
        <taxon>Agaricomycetes</taxon>
        <taxon>Agaricomycetidae</taxon>
        <taxon>Agaricales</taxon>
        <taxon>Marasmiineae</taxon>
        <taxon>Physalacriaceae</taxon>
        <taxon>Armillaria</taxon>
    </lineage>
</organism>
<evidence type="ECO:0000256" key="1">
    <source>
        <dbReference type="SAM" id="Phobius"/>
    </source>
</evidence>
<keyword evidence="3" id="KW-1185">Reference proteome</keyword>